<sequence length="328" mass="36998">MITTWLHSHPVFTLSWSLIFWAFVNVASILVTKPINHAFDFEYPVIILLWQNVFTLSFLAFLDTIHCISYKELRTDMIAMWLPVSINSVAVCLSEYYTGFLLKSSAVSFFRHIGTLFTIYLEAHTTWQPLLRTTTISCVMIGICALSLLITSSLNVSGSIIAITNCIIGSTFLIFTKQMIMRDSSTRNHFDVWTMTYYNSVFSILLLLPLAFFMGEFRTLGVDLIIRRGDNVFVLLMIILGFLSFFRATSTFWVIKRTDASNLAIVSLLLHIPISLIGVIEFNVMPTAAWIISVILGLLAGVVYSCGWMVRGGPVIVDEEQKGKAQKK</sequence>
<comment type="subcellular location">
    <subcellularLocation>
        <location evidence="1">Membrane</location>
        <topology evidence="1">Multi-pass membrane protein</topology>
    </subcellularLocation>
</comment>
<dbReference type="AlphaFoldDB" id="A0A2P6NXB5"/>
<feature type="transmembrane region" description="Helical" evidence="5">
    <location>
        <begin position="196"/>
        <end position="214"/>
    </location>
</feature>
<organism evidence="7 8">
    <name type="scientific">Planoprotostelium fungivorum</name>
    <dbReference type="NCBI Taxonomy" id="1890364"/>
    <lineage>
        <taxon>Eukaryota</taxon>
        <taxon>Amoebozoa</taxon>
        <taxon>Evosea</taxon>
        <taxon>Variosea</taxon>
        <taxon>Cavosteliida</taxon>
        <taxon>Cavosteliaceae</taxon>
        <taxon>Planoprotostelium</taxon>
    </lineage>
</organism>
<accession>A0A2P6NXB5</accession>
<evidence type="ECO:0000256" key="3">
    <source>
        <dbReference type="ARBA" id="ARBA00022989"/>
    </source>
</evidence>
<reference evidence="7 8" key="1">
    <citation type="journal article" date="2018" name="Genome Biol. Evol.">
        <title>Multiple Roots of Fruiting Body Formation in Amoebozoa.</title>
        <authorList>
            <person name="Hillmann F."/>
            <person name="Forbes G."/>
            <person name="Novohradska S."/>
            <person name="Ferling I."/>
            <person name="Riege K."/>
            <person name="Groth M."/>
            <person name="Westermann M."/>
            <person name="Marz M."/>
            <person name="Spaller T."/>
            <person name="Winckler T."/>
            <person name="Schaap P."/>
            <person name="Glockner G."/>
        </authorList>
    </citation>
    <scope>NUCLEOTIDE SEQUENCE [LARGE SCALE GENOMIC DNA]</scope>
    <source>
        <strain evidence="7 8">Jena</strain>
    </source>
</reference>
<feature type="transmembrane region" description="Helical" evidence="5">
    <location>
        <begin position="12"/>
        <end position="31"/>
    </location>
</feature>
<dbReference type="Pfam" id="PF00892">
    <property type="entry name" value="EamA"/>
    <property type="match status" value="1"/>
</dbReference>
<dbReference type="InterPro" id="IPR000620">
    <property type="entry name" value="EamA_dom"/>
</dbReference>
<evidence type="ECO:0000256" key="1">
    <source>
        <dbReference type="ARBA" id="ARBA00004141"/>
    </source>
</evidence>
<gene>
    <name evidence="7" type="ORF">PROFUN_03013</name>
</gene>
<dbReference type="PANTHER" id="PTHR11132">
    <property type="entry name" value="SOLUTE CARRIER FAMILY 35"/>
    <property type="match status" value="1"/>
</dbReference>
<keyword evidence="4 5" id="KW-0472">Membrane</keyword>
<proteinExistence type="predicted"/>
<feature type="domain" description="EamA" evidence="6">
    <location>
        <begin position="157"/>
        <end position="302"/>
    </location>
</feature>
<evidence type="ECO:0000259" key="6">
    <source>
        <dbReference type="Pfam" id="PF00892"/>
    </source>
</evidence>
<feature type="transmembrane region" description="Helical" evidence="5">
    <location>
        <begin position="288"/>
        <end position="310"/>
    </location>
</feature>
<dbReference type="STRING" id="1890364.A0A2P6NXB5"/>
<dbReference type="InterPro" id="IPR050186">
    <property type="entry name" value="TPT_transporter"/>
</dbReference>
<evidence type="ECO:0000256" key="2">
    <source>
        <dbReference type="ARBA" id="ARBA00022692"/>
    </source>
</evidence>
<name>A0A2P6NXB5_9EUKA</name>
<dbReference type="Proteomes" id="UP000241769">
    <property type="component" value="Unassembled WGS sequence"/>
</dbReference>
<evidence type="ECO:0000256" key="5">
    <source>
        <dbReference type="SAM" id="Phobius"/>
    </source>
</evidence>
<keyword evidence="2 5" id="KW-0812">Transmembrane</keyword>
<evidence type="ECO:0000256" key="4">
    <source>
        <dbReference type="ARBA" id="ARBA00023136"/>
    </source>
</evidence>
<keyword evidence="8" id="KW-1185">Reference proteome</keyword>
<evidence type="ECO:0000313" key="8">
    <source>
        <dbReference type="Proteomes" id="UP000241769"/>
    </source>
</evidence>
<comment type="caution">
    <text evidence="7">The sequence shown here is derived from an EMBL/GenBank/DDBJ whole genome shotgun (WGS) entry which is preliminary data.</text>
</comment>
<feature type="transmembrane region" description="Helical" evidence="5">
    <location>
        <begin position="234"/>
        <end position="255"/>
    </location>
</feature>
<feature type="transmembrane region" description="Helical" evidence="5">
    <location>
        <begin position="156"/>
        <end position="175"/>
    </location>
</feature>
<dbReference type="EMBL" id="MDYQ01000009">
    <property type="protein sequence ID" value="PRP88602.1"/>
    <property type="molecule type" value="Genomic_DNA"/>
</dbReference>
<feature type="transmembrane region" description="Helical" evidence="5">
    <location>
        <begin position="262"/>
        <end position="282"/>
    </location>
</feature>
<evidence type="ECO:0000313" key="7">
    <source>
        <dbReference type="EMBL" id="PRP88602.1"/>
    </source>
</evidence>
<dbReference type="GO" id="GO:0016020">
    <property type="term" value="C:membrane"/>
    <property type="evidence" value="ECO:0007669"/>
    <property type="project" value="UniProtKB-SubCell"/>
</dbReference>
<feature type="transmembrane region" description="Helical" evidence="5">
    <location>
        <begin position="43"/>
        <end position="65"/>
    </location>
</feature>
<keyword evidence="3 5" id="KW-1133">Transmembrane helix</keyword>
<feature type="transmembrane region" description="Helical" evidence="5">
    <location>
        <begin position="130"/>
        <end position="150"/>
    </location>
</feature>
<dbReference type="InParanoid" id="A0A2P6NXB5"/>
<protein>
    <recommendedName>
        <fullName evidence="6">EamA domain-containing protein</fullName>
    </recommendedName>
</protein>